<dbReference type="EMBL" id="JAWDGP010002572">
    <property type="protein sequence ID" value="KAK3781925.1"/>
    <property type="molecule type" value="Genomic_DNA"/>
</dbReference>
<dbReference type="GO" id="GO:0004674">
    <property type="term" value="F:protein serine/threonine kinase activity"/>
    <property type="evidence" value="ECO:0007669"/>
    <property type="project" value="UniProtKB-KW"/>
</dbReference>
<sequence length="490" mass="55844">MGCMSTKLVPEAPPNAHLVETVYGHRQDAKNRNSRHDADIKTQTHLRPRDPGSRQQPNSGPDGSTHGQAPRTNKKVKKYRDKFDPRVTAKYDIKALIGRGSFSRVVRVEHRASRQPYAIKMIDRIQGKEVFEAELNVLRRVKHVYIIQLVEVFEAPEKVYMVMELATGGELFDRIIAKGSFTERDATRVLIMVLEGVKYLHGLGITHRDLKPENLLYYHPGHDSKIMITDFGLSAMLKGPDNHMRTTCGTPEYIAPEILARKPYTCQVDLWAIGVITYILLSGTMPFDDDNRTRLYRMIIKAKYSYAGEHWKDVSPLAKDFIDKTLVLDPTERLGAIQASKHPWLLQNAAHASSRNLHRTVSQNLLQRQSHRANSTKSSKSTRSNKSNRSGHSLRSDRRRVQPEEIDELHKDPEVQADLASLGSHHSSIGRTDTTRKCREQNPTPTLRHVMLRIMGFTVGLGWKKIMNSMISTCNTKAVFVQQWTLWSQF</sequence>
<keyword evidence="4" id="KW-0418">Kinase</keyword>
<keyword evidence="3 6" id="KW-0547">Nucleotide-binding</keyword>
<organism evidence="10 11">
    <name type="scientific">Elysia crispata</name>
    <name type="common">lettuce slug</name>
    <dbReference type="NCBI Taxonomy" id="231223"/>
    <lineage>
        <taxon>Eukaryota</taxon>
        <taxon>Metazoa</taxon>
        <taxon>Spiralia</taxon>
        <taxon>Lophotrochozoa</taxon>
        <taxon>Mollusca</taxon>
        <taxon>Gastropoda</taxon>
        <taxon>Heterobranchia</taxon>
        <taxon>Euthyneura</taxon>
        <taxon>Panpulmonata</taxon>
        <taxon>Sacoglossa</taxon>
        <taxon>Placobranchoidea</taxon>
        <taxon>Plakobranchidae</taxon>
        <taxon>Elysia</taxon>
    </lineage>
</organism>
<evidence type="ECO:0000256" key="8">
    <source>
        <dbReference type="SAM" id="MobiDB-lite"/>
    </source>
</evidence>
<feature type="region of interest" description="Disordered" evidence="8">
    <location>
        <begin position="364"/>
        <end position="444"/>
    </location>
</feature>
<comment type="similarity">
    <text evidence="7">Belongs to the protein kinase superfamily.</text>
</comment>
<dbReference type="CDD" id="cd14087">
    <property type="entry name" value="STKc_PSKH1"/>
    <property type="match status" value="1"/>
</dbReference>
<dbReference type="SUPFAM" id="SSF56112">
    <property type="entry name" value="Protein kinase-like (PK-like)"/>
    <property type="match status" value="1"/>
</dbReference>
<dbReference type="InterPro" id="IPR017441">
    <property type="entry name" value="Protein_kinase_ATP_BS"/>
</dbReference>
<dbReference type="InterPro" id="IPR000719">
    <property type="entry name" value="Prot_kinase_dom"/>
</dbReference>
<dbReference type="PROSITE" id="PS00108">
    <property type="entry name" value="PROTEIN_KINASE_ST"/>
    <property type="match status" value="1"/>
</dbReference>
<proteinExistence type="inferred from homology"/>
<feature type="compositionally biased region" description="Basic and acidic residues" evidence="8">
    <location>
        <begin position="394"/>
        <end position="414"/>
    </location>
</feature>
<name>A0AAE1A646_9GAST</name>
<keyword evidence="5 6" id="KW-0067">ATP-binding</keyword>
<feature type="binding site" evidence="6">
    <location>
        <position position="120"/>
    </location>
    <ligand>
        <name>ATP</name>
        <dbReference type="ChEBI" id="CHEBI:30616"/>
    </ligand>
</feature>
<dbReference type="GO" id="GO:0005524">
    <property type="term" value="F:ATP binding"/>
    <property type="evidence" value="ECO:0007669"/>
    <property type="project" value="UniProtKB-UniRule"/>
</dbReference>
<dbReference type="InterPro" id="IPR011009">
    <property type="entry name" value="Kinase-like_dom_sf"/>
</dbReference>
<evidence type="ECO:0000256" key="4">
    <source>
        <dbReference type="ARBA" id="ARBA00022777"/>
    </source>
</evidence>
<evidence type="ECO:0000313" key="10">
    <source>
        <dbReference type="EMBL" id="KAK3781925.1"/>
    </source>
</evidence>
<keyword evidence="1 7" id="KW-0723">Serine/threonine-protein kinase</keyword>
<evidence type="ECO:0000256" key="7">
    <source>
        <dbReference type="RuleBase" id="RU000304"/>
    </source>
</evidence>
<feature type="compositionally biased region" description="Polar residues" evidence="8">
    <location>
        <begin position="53"/>
        <end position="71"/>
    </location>
</feature>
<reference evidence="10" key="1">
    <citation type="journal article" date="2023" name="G3 (Bethesda)">
        <title>A reference genome for the long-term kleptoplast-retaining sea slug Elysia crispata morphotype clarki.</title>
        <authorList>
            <person name="Eastman K.E."/>
            <person name="Pendleton A.L."/>
            <person name="Shaikh M.A."/>
            <person name="Suttiyut T."/>
            <person name="Ogas R."/>
            <person name="Tomko P."/>
            <person name="Gavelis G."/>
            <person name="Widhalm J.R."/>
            <person name="Wisecaver J.H."/>
        </authorList>
    </citation>
    <scope>NUCLEOTIDE SEQUENCE</scope>
    <source>
        <strain evidence="10">ECLA1</strain>
    </source>
</reference>
<dbReference type="Gene3D" id="1.10.510.10">
    <property type="entry name" value="Transferase(Phosphotransferase) domain 1"/>
    <property type="match status" value="1"/>
</dbReference>
<evidence type="ECO:0000256" key="3">
    <source>
        <dbReference type="ARBA" id="ARBA00022741"/>
    </source>
</evidence>
<feature type="compositionally biased region" description="Basic and acidic residues" evidence="8">
    <location>
        <begin position="25"/>
        <end position="52"/>
    </location>
</feature>
<keyword evidence="11" id="KW-1185">Reference proteome</keyword>
<dbReference type="FunFam" id="1.10.510.10:FF:000026">
    <property type="entry name" value="Calcium/calmodulin-dependent protein kinase type 1"/>
    <property type="match status" value="1"/>
</dbReference>
<evidence type="ECO:0000256" key="2">
    <source>
        <dbReference type="ARBA" id="ARBA00022679"/>
    </source>
</evidence>
<dbReference type="InterPro" id="IPR008271">
    <property type="entry name" value="Ser/Thr_kinase_AS"/>
</dbReference>
<evidence type="ECO:0000259" key="9">
    <source>
        <dbReference type="PROSITE" id="PS50011"/>
    </source>
</evidence>
<evidence type="ECO:0000313" key="11">
    <source>
        <dbReference type="Proteomes" id="UP001283361"/>
    </source>
</evidence>
<gene>
    <name evidence="10" type="ORF">RRG08_053843</name>
</gene>
<dbReference type="PROSITE" id="PS00107">
    <property type="entry name" value="PROTEIN_KINASE_ATP"/>
    <property type="match status" value="1"/>
</dbReference>
<keyword evidence="2" id="KW-0808">Transferase</keyword>
<accession>A0AAE1A646</accession>
<evidence type="ECO:0000256" key="6">
    <source>
        <dbReference type="PROSITE-ProRule" id="PRU10141"/>
    </source>
</evidence>
<dbReference type="PROSITE" id="PS50011">
    <property type="entry name" value="PROTEIN_KINASE_DOM"/>
    <property type="match status" value="1"/>
</dbReference>
<feature type="compositionally biased region" description="Low complexity" evidence="8">
    <location>
        <begin position="375"/>
        <end position="390"/>
    </location>
</feature>
<protein>
    <recommendedName>
        <fullName evidence="9">Protein kinase domain-containing protein</fullName>
    </recommendedName>
</protein>
<evidence type="ECO:0000256" key="5">
    <source>
        <dbReference type="ARBA" id="ARBA00022840"/>
    </source>
</evidence>
<dbReference type="AlphaFoldDB" id="A0AAE1A646"/>
<dbReference type="SMART" id="SM00220">
    <property type="entry name" value="S_TKc"/>
    <property type="match status" value="1"/>
</dbReference>
<dbReference type="Pfam" id="PF00069">
    <property type="entry name" value="Pkinase"/>
    <property type="match status" value="1"/>
</dbReference>
<dbReference type="Proteomes" id="UP001283361">
    <property type="component" value="Unassembled WGS sequence"/>
</dbReference>
<dbReference type="PANTHER" id="PTHR24347">
    <property type="entry name" value="SERINE/THREONINE-PROTEIN KINASE"/>
    <property type="match status" value="1"/>
</dbReference>
<evidence type="ECO:0000256" key="1">
    <source>
        <dbReference type="ARBA" id="ARBA00022527"/>
    </source>
</evidence>
<comment type="caution">
    <text evidence="10">The sequence shown here is derived from an EMBL/GenBank/DDBJ whole genome shotgun (WGS) entry which is preliminary data.</text>
</comment>
<feature type="region of interest" description="Disordered" evidence="8">
    <location>
        <begin position="25"/>
        <end position="81"/>
    </location>
</feature>
<feature type="domain" description="Protein kinase" evidence="9">
    <location>
        <begin position="91"/>
        <end position="345"/>
    </location>
</feature>